<proteinExistence type="predicted"/>
<comment type="caution">
    <text evidence="1">The sequence shown here is derived from an EMBL/GenBank/DDBJ whole genome shotgun (WGS) entry which is preliminary data.</text>
</comment>
<name>A0ACB8CIN1_DERSI</name>
<dbReference type="EMBL" id="CM023476">
    <property type="protein sequence ID" value="KAH7942587.1"/>
    <property type="molecule type" value="Genomic_DNA"/>
</dbReference>
<reference evidence="1" key="1">
    <citation type="submission" date="2020-05" db="EMBL/GenBank/DDBJ databases">
        <title>Large-scale comparative analyses of tick genomes elucidate their genetic diversity and vector capacities.</title>
        <authorList>
            <person name="Jia N."/>
            <person name="Wang J."/>
            <person name="Shi W."/>
            <person name="Du L."/>
            <person name="Sun Y."/>
            <person name="Zhan W."/>
            <person name="Jiang J."/>
            <person name="Wang Q."/>
            <person name="Zhang B."/>
            <person name="Ji P."/>
            <person name="Sakyi L.B."/>
            <person name="Cui X."/>
            <person name="Yuan T."/>
            <person name="Jiang B."/>
            <person name="Yang W."/>
            <person name="Lam T.T.-Y."/>
            <person name="Chang Q."/>
            <person name="Ding S."/>
            <person name="Wang X."/>
            <person name="Zhu J."/>
            <person name="Ruan X."/>
            <person name="Zhao L."/>
            <person name="Wei J."/>
            <person name="Que T."/>
            <person name="Du C."/>
            <person name="Cheng J."/>
            <person name="Dai P."/>
            <person name="Han X."/>
            <person name="Huang E."/>
            <person name="Gao Y."/>
            <person name="Liu J."/>
            <person name="Shao H."/>
            <person name="Ye R."/>
            <person name="Li L."/>
            <person name="Wei W."/>
            <person name="Wang X."/>
            <person name="Wang C."/>
            <person name="Yang T."/>
            <person name="Huo Q."/>
            <person name="Li W."/>
            <person name="Guo W."/>
            <person name="Chen H."/>
            <person name="Zhou L."/>
            <person name="Ni X."/>
            <person name="Tian J."/>
            <person name="Zhou Y."/>
            <person name="Sheng Y."/>
            <person name="Liu T."/>
            <person name="Pan Y."/>
            <person name="Xia L."/>
            <person name="Li J."/>
            <person name="Zhao F."/>
            <person name="Cao W."/>
        </authorList>
    </citation>
    <scope>NUCLEOTIDE SEQUENCE</scope>
    <source>
        <strain evidence="1">Dsil-2018</strain>
    </source>
</reference>
<dbReference type="Proteomes" id="UP000821865">
    <property type="component" value="Chromosome 7"/>
</dbReference>
<protein>
    <submittedName>
        <fullName evidence="1">Uncharacterized protein</fullName>
    </submittedName>
</protein>
<accession>A0ACB8CIN1</accession>
<evidence type="ECO:0000313" key="2">
    <source>
        <dbReference type="Proteomes" id="UP000821865"/>
    </source>
</evidence>
<keyword evidence="2" id="KW-1185">Reference proteome</keyword>
<organism evidence="1 2">
    <name type="scientific">Dermacentor silvarum</name>
    <name type="common">Tick</name>
    <dbReference type="NCBI Taxonomy" id="543639"/>
    <lineage>
        <taxon>Eukaryota</taxon>
        <taxon>Metazoa</taxon>
        <taxon>Ecdysozoa</taxon>
        <taxon>Arthropoda</taxon>
        <taxon>Chelicerata</taxon>
        <taxon>Arachnida</taxon>
        <taxon>Acari</taxon>
        <taxon>Parasitiformes</taxon>
        <taxon>Ixodida</taxon>
        <taxon>Ixodoidea</taxon>
        <taxon>Ixodidae</taxon>
        <taxon>Rhipicephalinae</taxon>
        <taxon>Dermacentor</taxon>
    </lineage>
</organism>
<gene>
    <name evidence="1" type="ORF">HPB49_025608</name>
</gene>
<sequence>MALAPGPPPRRELSRKPSVAAVVRPLPPVWELNQQQGNKSRRPSGWGLVQNPYRSDIRAWREEDAATPSTTTMMWSYWKRRAVAIIVILFSIVVLAVAFYLITDLTVDSKEGIFAKPWIHRRVAVEDDICVGSFTNCRSTAYRCTLTRGCQPWHPEEYCLAGGARFATMDECRHTCQNGSEPCAIAEACPCRGDYRTANYVHRRGRGCLRLADRRCLVRPTRGFDTLAHCQRQCGSHGTNGQHTRGVSLLLTSAM</sequence>
<evidence type="ECO:0000313" key="1">
    <source>
        <dbReference type="EMBL" id="KAH7942587.1"/>
    </source>
</evidence>